<accession>A0AAE0ESL1</accession>
<reference evidence="2 4" key="1">
    <citation type="journal article" date="2015" name="Genome Biol. Evol.">
        <title>Comparative Genomics of a Bacterivorous Green Alga Reveals Evolutionary Causalities and Consequences of Phago-Mixotrophic Mode of Nutrition.</title>
        <authorList>
            <person name="Burns J.A."/>
            <person name="Paasch A."/>
            <person name="Narechania A."/>
            <person name="Kim E."/>
        </authorList>
    </citation>
    <scope>NUCLEOTIDE SEQUENCE [LARGE SCALE GENOMIC DNA]</scope>
    <source>
        <strain evidence="2">PLY_AMNH</strain>
    </source>
</reference>
<comment type="caution">
    <text evidence="2">The sequence shown here is derived from an EMBL/GenBank/DDBJ whole genome shotgun (WGS) entry which is preliminary data.</text>
</comment>
<keyword evidence="4" id="KW-1185">Reference proteome</keyword>
<evidence type="ECO:0000256" key="1">
    <source>
        <dbReference type="SAM" id="MobiDB-lite"/>
    </source>
</evidence>
<dbReference type="AlphaFoldDB" id="A0AAE0ESL1"/>
<evidence type="ECO:0000313" key="3">
    <source>
        <dbReference type="EMBL" id="KAK3244353.1"/>
    </source>
</evidence>
<sequence length="208" mass="21888">MVNRQECRKEVDYGSKEVGQRDVGGHPGSSGAPPGPSGPPPPAGILLWPAELQKLVADAVAAAQAAAAAAPPPPSPEQPYRNTLGNSQGKWESWSVKRCAQVGASLLVEAAKLREVLTAHPGEHAWKRPGRALEATEFPELCWAKPELESEKCDIDELPGSAAASGDDWCVCLYTSCAAGWRRCGPSCGGKGRQGLLVTCHSCLLTLL</sequence>
<feature type="region of interest" description="Disordered" evidence="1">
    <location>
        <begin position="67"/>
        <end position="87"/>
    </location>
</feature>
<name>A0AAE0ESL1_9CHLO</name>
<dbReference type="Proteomes" id="UP001190700">
    <property type="component" value="Unassembled WGS sequence"/>
</dbReference>
<gene>
    <name evidence="3" type="ORF">CYMTET_46030</name>
    <name evidence="2" type="ORF">CYMTET_52579</name>
</gene>
<feature type="compositionally biased region" description="Basic and acidic residues" evidence="1">
    <location>
        <begin position="1"/>
        <end position="24"/>
    </location>
</feature>
<proteinExistence type="predicted"/>
<protein>
    <submittedName>
        <fullName evidence="2">Uncharacterized protein</fullName>
    </submittedName>
</protein>
<dbReference type="EMBL" id="LGRX02031951">
    <property type="protein sequence ID" value="KAK3244353.1"/>
    <property type="molecule type" value="Genomic_DNA"/>
</dbReference>
<reference evidence="2" key="2">
    <citation type="submission" date="2023-06" db="EMBL/GenBank/DDBJ databases">
        <title>Long-read-based genome assembly of the green algal bacterivore Cymbomonas tetramitiformis.</title>
        <authorList>
            <person name="Gyaltshen Y."/>
            <person name="Rozenberg A."/>
            <person name="Paasch A."/>
            <person name="Burns J.A."/>
            <person name="Warring S."/>
            <person name="Larson R."/>
            <person name="Maurer-Alcala X."/>
            <person name="Dacks J."/>
            <person name="Kim E."/>
        </authorList>
    </citation>
    <scope>NUCLEOTIDE SEQUENCE</scope>
    <source>
        <strain evidence="2">PLY_AMNH</strain>
    </source>
</reference>
<feature type="region of interest" description="Disordered" evidence="1">
    <location>
        <begin position="1"/>
        <end position="46"/>
    </location>
</feature>
<evidence type="ECO:0000313" key="4">
    <source>
        <dbReference type="Proteomes" id="UP001190700"/>
    </source>
</evidence>
<evidence type="ECO:0000313" key="2">
    <source>
        <dbReference type="EMBL" id="KAK3237340.1"/>
    </source>
</evidence>
<organism evidence="2 4">
    <name type="scientific">Cymbomonas tetramitiformis</name>
    <dbReference type="NCBI Taxonomy" id="36881"/>
    <lineage>
        <taxon>Eukaryota</taxon>
        <taxon>Viridiplantae</taxon>
        <taxon>Chlorophyta</taxon>
        <taxon>Pyramimonadophyceae</taxon>
        <taxon>Pyramimonadales</taxon>
        <taxon>Pyramimonadaceae</taxon>
        <taxon>Cymbomonas</taxon>
    </lineage>
</organism>
<feature type="compositionally biased region" description="Pro residues" evidence="1">
    <location>
        <begin position="33"/>
        <end position="43"/>
    </location>
</feature>
<dbReference type="EMBL" id="LGRX02034637">
    <property type="protein sequence ID" value="KAK3237340.1"/>
    <property type="molecule type" value="Genomic_DNA"/>
</dbReference>